<keyword evidence="1" id="KW-0472">Membrane</keyword>
<evidence type="ECO:0000313" key="2">
    <source>
        <dbReference type="EMBL" id="KAJ7716850.1"/>
    </source>
</evidence>
<evidence type="ECO:0000256" key="1">
    <source>
        <dbReference type="SAM" id="Phobius"/>
    </source>
</evidence>
<gene>
    <name evidence="2" type="ORF">B0H16DRAFT_1740944</name>
</gene>
<comment type="caution">
    <text evidence="2">The sequence shown here is derived from an EMBL/GenBank/DDBJ whole genome shotgun (WGS) entry which is preliminary data.</text>
</comment>
<name>A0AAD7HCB8_9AGAR</name>
<reference evidence="2" key="1">
    <citation type="submission" date="2023-03" db="EMBL/GenBank/DDBJ databases">
        <title>Massive genome expansion in bonnet fungi (Mycena s.s.) driven by repeated elements and novel gene families across ecological guilds.</title>
        <authorList>
            <consortium name="Lawrence Berkeley National Laboratory"/>
            <person name="Harder C.B."/>
            <person name="Miyauchi S."/>
            <person name="Viragh M."/>
            <person name="Kuo A."/>
            <person name="Thoen E."/>
            <person name="Andreopoulos B."/>
            <person name="Lu D."/>
            <person name="Skrede I."/>
            <person name="Drula E."/>
            <person name="Henrissat B."/>
            <person name="Morin E."/>
            <person name="Kohler A."/>
            <person name="Barry K."/>
            <person name="LaButti K."/>
            <person name="Morin E."/>
            <person name="Salamov A."/>
            <person name="Lipzen A."/>
            <person name="Mereny Z."/>
            <person name="Hegedus B."/>
            <person name="Baldrian P."/>
            <person name="Stursova M."/>
            <person name="Weitz H."/>
            <person name="Taylor A."/>
            <person name="Grigoriev I.V."/>
            <person name="Nagy L.G."/>
            <person name="Martin F."/>
            <person name="Kauserud H."/>
        </authorList>
    </citation>
    <scope>NUCLEOTIDE SEQUENCE</scope>
    <source>
        <strain evidence="2">CBHHK182m</strain>
    </source>
</reference>
<sequence>MHDFSPNSNFMPQLLPQLWDKLWSKLRPDVDPSPTLNIVPAATILAIIGVLAAFPTISSVSLRFLTFAHSHDFERIIRSFPSSVKALTLKRISILNGATPPIEHFI</sequence>
<organism evidence="2 3">
    <name type="scientific">Mycena metata</name>
    <dbReference type="NCBI Taxonomy" id="1033252"/>
    <lineage>
        <taxon>Eukaryota</taxon>
        <taxon>Fungi</taxon>
        <taxon>Dikarya</taxon>
        <taxon>Basidiomycota</taxon>
        <taxon>Agaricomycotina</taxon>
        <taxon>Agaricomycetes</taxon>
        <taxon>Agaricomycetidae</taxon>
        <taxon>Agaricales</taxon>
        <taxon>Marasmiineae</taxon>
        <taxon>Mycenaceae</taxon>
        <taxon>Mycena</taxon>
    </lineage>
</organism>
<dbReference type="AlphaFoldDB" id="A0AAD7HCB8"/>
<keyword evidence="1" id="KW-0812">Transmembrane</keyword>
<keyword evidence="3" id="KW-1185">Reference proteome</keyword>
<dbReference type="EMBL" id="JARKIB010000285">
    <property type="protein sequence ID" value="KAJ7716850.1"/>
    <property type="molecule type" value="Genomic_DNA"/>
</dbReference>
<evidence type="ECO:0000313" key="3">
    <source>
        <dbReference type="Proteomes" id="UP001215598"/>
    </source>
</evidence>
<protein>
    <submittedName>
        <fullName evidence="2">Uncharacterized protein</fullName>
    </submittedName>
</protein>
<proteinExistence type="predicted"/>
<keyword evidence="1" id="KW-1133">Transmembrane helix</keyword>
<dbReference type="Proteomes" id="UP001215598">
    <property type="component" value="Unassembled WGS sequence"/>
</dbReference>
<feature type="transmembrane region" description="Helical" evidence="1">
    <location>
        <begin position="38"/>
        <end position="65"/>
    </location>
</feature>
<accession>A0AAD7HCB8</accession>